<proteinExistence type="predicted"/>
<keyword evidence="1" id="KW-0808">Transferase</keyword>
<sequence length="605" mass="70551">MPYKKDLLLFSTLKKKWLLLVFTLFFCNSFAINTAVYQDVFLLDEHYEASTVQEAISMYHKGCFNYPLPKTSFQKLKKKECNWILIKVPETEKTQYLSVGNALFDVIELYKIQDSLPQLFGVNYMYRHPVWSLSSHRNEQIFLLKVQEKNAGFKVYLNLKLRGENQFFKDTQIENLIFGCLVASLVLLGFFAFFIAFQKRNIAVAFFGVNIVFLFVRIFTATGLTSLVGIPKEFVLRYDIHAFAPMISVISMLCFYYFFYDFPLKIYYQKKVIGFFICITLFGLVVNIYNLFFNSFFNTEFILQHIIIGGVLMCLLIHISLFYYRSIPLYLLFAFLLPFTAIFINTNTYRPLNVPNFYKYAMYNMVYFSKVIECVLVVIFIVKESFNRDFKLNKIENENLQLKLNLRESITLTENKYRNKLLGDIHDTFGSYIETLSMSLNYKNTRLNTQEVIKAFRTEYRMLLNHLYNPNIDFNNLEKNIHKYCNNLNKINSNCTIHVHSALNAKLPIASVVCNEIYKVVTELVINSIKHAKCTIVEIELNSEGNKVNLIVKDNGIGFVIKDLELTTFGLQSVKNRVELIKGTFTMDSKLNKGTIIDIIIPIEN</sequence>
<dbReference type="Pfam" id="PF02518">
    <property type="entry name" value="HATPase_c"/>
    <property type="match status" value="1"/>
</dbReference>
<feature type="transmembrane region" description="Helical" evidence="4">
    <location>
        <begin position="301"/>
        <end position="322"/>
    </location>
</feature>
<evidence type="ECO:0000313" key="7">
    <source>
        <dbReference type="Proteomes" id="UP000184109"/>
    </source>
</evidence>
<feature type="transmembrane region" description="Helical" evidence="4">
    <location>
        <begin position="329"/>
        <end position="349"/>
    </location>
</feature>
<dbReference type="InterPro" id="IPR005467">
    <property type="entry name" value="His_kinase_dom"/>
</dbReference>
<keyword evidence="3" id="KW-0902">Two-component regulatory system</keyword>
<reference evidence="7" key="1">
    <citation type="submission" date="2016-11" db="EMBL/GenBank/DDBJ databases">
        <authorList>
            <person name="Varghese N."/>
            <person name="Submissions S."/>
        </authorList>
    </citation>
    <scope>NUCLEOTIDE SEQUENCE [LARGE SCALE GENOMIC DNA]</scope>
    <source>
        <strain evidence="7">DSM 100572</strain>
    </source>
</reference>
<feature type="transmembrane region" description="Helical" evidence="4">
    <location>
        <begin position="272"/>
        <end position="289"/>
    </location>
</feature>
<dbReference type="AlphaFoldDB" id="A0A1M5SLG4"/>
<dbReference type="OrthoDB" id="1194637at2"/>
<feature type="domain" description="Histidine kinase" evidence="5">
    <location>
        <begin position="516"/>
        <end position="605"/>
    </location>
</feature>
<keyword evidence="4" id="KW-1133">Transmembrane helix</keyword>
<name>A0A1M5SLG4_9FLAO</name>
<evidence type="ECO:0000256" key="3">
    <source>
        <dbReference type="ARBA" id="ARBA00023012"/>
    </source>
</evidence>
<feature type="transmembrane region" description="Helical" evidence="4">
    <location>
        <begin position="204"/>
        <end position="228"/>
    </location>
</feature>
<feature type="transmembrane region" description="Helical" evidence="4">
    <location>
        <begin position="361"/>
        <end position="382"/>
    </location>
</feature>
<dbReference type="PROSITE" id="PS50109">
    <property type="entry name" value="HIS_KIN"/>
    <property type="match status" value="1"/>
</dbReference>
<keyword evidence="2 6" id="KW-0418">Kinase</keyword>
<keyword evidence="4" id="KW-0472">Membrane</keyword>
<accession>A0A1M5SLG4</accession>
<dbReference type="RefSeq" id="WP_073117983.1">
    <property type="nucleotide sequence ID" value="NZ_BMEN01000001.1"/>
</dbReference>
<keyword evidence="4" id="KW-0812">Transmembrane</keyword>
<dbReference type="SUPFAM" id="SSF55874">
    <property type="entry name" value="ATPase domain of HSP90 chaperone/DNA topoisomerase II/histidine kinase"/>
    <property type="match status" value="1"/>
</dbReference>
<dbReference type="STRING" id="1195760.SAMN05444281_0379"/>
<dbReference type="PANTHER" id="PTHR24421">
    <property type="entry name" value="NITRATE/NITRITE SENSOR PROTEIN NARX-RELATED"/>
    <property type="match status" value="1"/>
</dbReference>
<protein>
    <submittedName>
        <fullName evidence="6">Signal transduction histidine kinase</fullName>
    </submittedName>
</protein>
<dbReference type="InterPro" id="IPR036890">
    <property type="entry name" value="HATPase_C_sf"/>
</dbReference>
<evidence type="ECO:0000256" key="1">
    <source>
        <dbReference type="ARBA" id="ARBA00022679"/>
    </source>
</evidence>
<dbReference type="InterPro" id="IPR050482">
    <property type="entry name" value="Sensor_HK_TwoCompSys"/>
</dbReference>
<evidence type="ECO:0000256" key="2">
    <source>
        <dbReference type="ARBA" id="ARBA00022777"/>
    </source>
</evidence>
<evidence type="ECO:0000313" key="6">
    <source>
        <dbReference type="EMBL" id="SHH39384.1"/>
    </source>
</evidence>
<evidence type="ECO:0000256" key="4">
    <source>
        <dbReference type="SAM" id="Phobius"/>
    </source>
</evidence>
<dbReference type="SMART" id="SM00387">
    <property type="entry name" value="HATPase_c"/>
    <property type="match status" value="1"/>
</dbReference>
<evidence type="ECO:0000259" key="5">
    <source>
        <dbReference type="PROSITE" id="PS50109"/>
    </source>
</evidence>
<organism evidence="6 7">
    <name type="scientific">Wenyingzhuangia marina</name>
    <dbReference type="NCBI Taxonomy" id="1195760"/>
    <lineage>
        <taxon>Bacteria</taxon>
        <taxon>Pseudomonadati</taxon>
        <taxon>Bacteroidota</taxon>
        <taxon>Flavobacteriia</taxon>
        <taxon>Flavobacteriales</taxon>
        <taxon>Flavobacteriaceae</taxon>
        <taxon>Wenyingzhuangia</taxon>
    </lineage>
</organism>
<dbReference type="GO" id="GO:0000160">
    <property type="term" value="P:phosphorelay signal transduction system"/>
    <property type="evidence" value="ECO:0007669"/>
    <property type="project" value="UniProtKB-KW"/>
</dbReference>
<dbReference type="Gene3D" id="3.30.565.10">
    <property type="entry name" value="Histidine kinase-like ATPase, C-terminal domain"/>
    <property type="match status" value="1"/>
</dbReference>
<dbReference type="GO" id="GO:0016301">
    <property type="term" value="F:kinase activity"/>
    <property type="evidence" value="ECO:0007669"/>
    <property type="project" value="UniProtKB-KW"/>
</dbReference>
<feature type="transmembrane region" description="Helical" evidence="4">
    <location>
        <begin position="176"/>
        <end position="197"/>
    </location>
</feature>
<keyword evidence="7" id="KW-1185">Reference proteome</keyword>
<dbReference type="CDD" id="cd16917">
    <property type="entry name" value="HATPase_UhpB-NarQ-NarX-like"/>
    <property type="match status" value="1"/>
</dbReference>
<dbReference type="Proteomes" id="UP000184109">
    <property type="component" value="Unassembled WGS sequence"/>
</dbReference>
<dbReference type="InterPro" id="IPR003594">
    <property type="entry name" value="HATPase_dom"/>
</dbReference>
<gene>
    <name evidence="6" type="ORF">SAMN05444281_0379</name>
</gene>
<dbReference type="EMBL" id="FQXQ01000001">
    <property type="protein sequence ID" value="SHH39384.1"/>
    <property type="molecule type" value="Genomic_DNA"/>
</dbReference>
<feature type="transmembrane region" description="Helical" evidence="4">
    <location>
        <begin position="240"/>
        <end position="260"/>
    </location>
</feature>
<dbReference type="PANTHER" id="PTHR24421:SF55">
    <property type="entry name" value="SENSOR HISTIDINE KINASE YDFH"/>
    <property type="match status" value="1"/>
</dbReference>